<proteinExistence type="predicted"/>
<name>A0A2T7FZM6_9RHOB</name>
<dbReference type="GO" id="GO:0017168">
    <property type="term" value="F:5-oxoprolinase (ATP-hydrolyzing) activity"/>
    <property type="evidence" value="ECO:0007669"/>
    <property type="project" value="TreeGrafter"/>
</dbReference>
<dbReference type="Pfam" id="PF01968">
    <property type="entry name" value="Hydantoinase_A"/>
    <property type="match status" value="1"/>
</dbReference>
<keyword evidence="4" id="KW-1185">Reference proteome</keyword>
<dbReference type="InterPro" id="IPR043129">
    <property type="entry name" value="ATPase_NBD"/>
</dbReference>
<dbReference type="AlphaFoldDB" id="A0A2T7FZM6"/>
<dbReference type="EMBL" id="QCYG01000002">
    <property type="protein sequence ID" value="PVA07622.1"/>
    <property type="molecule type" value="Genomic_DNA"/>
</dbReference>
<evidence type="ECO:0000313" key="3">
    <source>
        <dbReference type="EMBL" id="PVA07622.1"/>
    </source>
</evidence>
<evidence type="ECO:0000259" key="1">
    <source>
        <dbReference type="Pfam" id="PF01968"/>
    </source>
</evidence>
<accession>A0A2T7FZM6</accession>
<dbReference type="InterPro" id="IPR008040">
    <property type="entry name" value="Hydant_A_N"/>
</dbReference>
<dbReference type="SUPFAM" id="SSF53067">
    <property type="entry name" value="Actin-like ATPase domain"/>
    <property type="match status" value="1"/>
</dbReference>
<dbReference type="Proteomes" id="UP000244817">
    <property type="component" value="Unassembled WGS sequence"/>
</dbReference>
<dbReference type="InterPro" id="IPR045079">
    <property type="entry name" value="Oxoprolinase-like"/>
</dbReference>
<dbReference type="OrthoDB" id="9759608at2"/>
<evidence type="ECO:0000313" key="4">
    <source>
        <dbReference type="Proteomes" id="UP000244817"/>
    </source>
</evidence>
<dbReference type="GO" id="GO:0006749">
    <property type="term" value="P:glutathione metabolic process"/>
    <property type="evidence" value="ECO:0007669"/>
    <property type="project" value="TreeGrafter"/>
</dbReference>
<comment type="caution">
    <text evidence="3">The sequence shown here is derived from an EMBL/GenBank/DDBJ whole genome shotgun (WGS) entry which is preliminary data.</text>
</comment>
<evidence type="ECO:0000259" key="2">
    <source>
        <dbReference type="Pfam" id="PF05378"/>
    </source>
</evidence>
<dbReference type="PANTHER" id="PTHR11365">
    <property type="entry name" value="5-OXOPROLINASE RELATED"/>
    <property type="match status" value="1"/>
</dbReference>
<feature type="domain" description="Hydantoinase/oxoprolinase N-terminal" evidence="2">
    <location>
        <begin position="5"/>
        <end position="167"/>
    </location>
</feature>
<dbReference type="GO" id="GO:0005829">
    <property type="term" value="C:cytosol"/>
    <property type="evidence" value="ECO:0007669"/>
    <property type="project" value="TreeGrafter"/>
</dbReference>
<protein>
    <submittedName>
        <fullName evidence="3">Hydantoinase</fullName>
    </submittedName>
</protein>
<dbReference type="RefSeq" id="WP_108639664.1">
    <property type="nucleotide sequence ID" value="NZ_QCYG01000002.1"/>
</dbReference>
<dbReference type="Pfam" id="PF05378">
    <property type="entry name" value="Hydant_A_N"/>
    <property type="match status" value="1"/>
</dbReference>
<dbReference type="InterPro" id="IPR002821">
    <property type="entry name" value="Hydantoinase_A"/>
</dbReference>
<gene>
    <name evidence="3" type="ORF">DC363_03030</name>
</gene>
<reference evidence="3 4" key="1">
    <citation type="submission" date="2018-04" db="EMBL/GenBank/DDBJ databases">
        <title>Pelagivirga bohaiensis gen. nov., sp. nov., a bacterium isolated from the Bohai Sea.</title>
        <authorList>
            <person name="Ji X."/>
        </authorList>
    </citation>
    <scope>NUCLEOTIDE SEQUENCE [LARGE SCALE GENOMIC DNA]</scope>
    <source>
        <strain evidence="3 4">BH-SD16</strain>
    </source>
</reference>
<dbReference type="PANTHER" id="PTHR11365:SF2">
    <property type="entry name" value="5-OXOPROLINASE"/>
    <property type="match status" value="1"/>
</dbReference>
<organism evidence="3 4">
    <name type="scientific">Thalassorhabdomicrobium marinisediminis</name>
    <dbReference type="NCBI Taxonomy" id="2170577"/>
    <lineage>
        <taxon>Bacteria</taxon>
        <taxon>Pseudomonadati</taxon>
        <taxon>Pseudomonadota</taxon>
        <taxon>Alphaproteobacteria</taxon>
        <taxon>Rhodobacterales</taxon>
        <taxon>Paracoccaceae</taxon>
        <taxon>Thalassorhabdomicrobium</taxon>
    </lineage>
</organism>
<feature type="domain" description="Hydantoinase A/oxoprolinase" evidence="1">
    <location>
        <begin position="189"/>
        <end position="332"/>
    </location>
</feature>
<sequence>MAVLMGIDTGGTYTDAVLLDDQRNEVIASAKSLTTRPDLSHGIGAAMDGVLSQAQMQGSEVAMVSLSTTLATNALIEGQGGAVALVLIGFEEETLADSELLDALAGDPVLHVTGGHDHQGDPIAPFDEAALLAGLETVSDGVTAFAVASRFATRNPEHEQAARDLIRGKLARPVTCSHDLSKALGGPKRALTAVLNARLVGMIDALIAATEAHMASRGIDARLMVVRGDGALVSAQLARDRPVETILSGPAASVAGAQWLTGAREALVSDIGGTTTDICVLQGGHPKLDPQGAKVGPYRTMVEAVAMRTFGLGGDSEVSLSSGLEGGVMLGPRRVIPVSRFADTYPALVRRTLDHALQFETPPEHATRFVVPQWSELPSGLDRREDAVAQRLASGPLPWADAIQRRVELSALRRLVRRGLVALSDITPTDASRLQGRVDAGNAEIAKDALTVFARRRTANGGRVALSAEALADQIVDALTKQTSFAVLETAFADEGWEDAARMARHSLTVAGLRGHRNLITLNTGLAVPVVGLGASAQCYYGAVGETLGCDAILPDAGGVANAIGAVVGQVALHADGSITSAGEGLFAAHLPGGPQQFESRDEAMNALRAALTEDAGARARAAGVEVIRFRESLDLRESQIETKSIFIEASLRVTALGRPRLTK</sequence>